<dbReference type="EMBL" id="CM015724">
    <property type="protein sequence ID" value="KAF3697577.1"/>
    <property type="molecule type" value="Genomic_DNA"/>
</dbReference>
<sequence length="60" mass="6713">MSPINQKSAVYLPNLLLSFQLTWNLNGGHTKKVPGTKDYLQHLPDEKPKKAIKSHGARTT</sequence>
<reference evidence="2 3" key="1">
    <citation type="submission" date="2019-02" db="EMBL/GenBank/DDBJ databases">
        <title>Opniocepnalus argus genome.</title>
        <authorList>
            <person name="Zhou C."/>
            <person name="Xiao S."/>
        </authorList>
    </citation>
    <scope>NUCLEOTIDE SEQUENCE [LARGE SCALE GENOMIC DNA]</scope>
    <source>
        <strain evidence="2">OARG1902GOOAL</strain>
        <tissue evidence="2">Muscle</tissue>
    </source>
</reference>
<feature type="region of interest" description="Disordered" evidence="1">
    <location>
        <begin position="36"/>
        <end position="60"/>
    </location>
</feature>
<keyword evidence="3" id="KW-1185">Reference proteome</keyword>
<feature type="compositionally biased region" description="Basic and acidic residues" evidence="1">
    <location>
        <begin position="39"/>
        <end position="49"/>
    </location>
</feature>
<name>A0A6G1Q4Z8_CHAAH</name>
<dbReference type="Proteomes" id="UP000503349">
    <property type="component" value="Chromosome 13"/>
</dbReference>
<organism evidence="2 3">
    <name type="scientific">Channa argus</name>
    <name type="common">Northern snakehead</name>
    <name type="synonym">Ophicephalus argus</name>
    <dbReference type="NCBI Taxonomy" id="215402"/>
    <lineage>
        <taxon>Eukaryota</taxon>
        <taxon>Metazoa</taxon>
        <taxon>Chordata</taxon>
        <taxon>Craniata</taxon>
        <taxon>Vertebrata</taxon>
        <taxon>Euteleostomi</taxon>
        <taxon>Actinopterygii</taxon>
        <taxon>Neopterygii</taxon>
        <taxon>Teleostei</taxon>
        <taxon>Neoteleostei</taxon>
        <taxon>Acanthomorphata</taxon>
        <taxon>Anabantaria</taxon>
        <taxon>Anabantiformes</taxon>
        <taxon>Channoidei</taxon>
        <taxon>Channidae</taxon>
        <taxon>Channa</taxon>
    </lineage>
</organism>
<accession>A0A6G1Q4Z8</accession>
<evidence type="ECO:0000256" key="1">
    <source>
        <dbReference type="SAM" id="MobiDB-lite"/>
    </source>
</evidence>
<gene>
    <name evidence="2" type="ORF">EXN66_Car013257</name>
</gene>
<protein>
    <submittedName>
        <fullName evidence="2">Uncharacterized protein</fullName>
    </submittedName>
</protein>
<dbReference type="AlphaFoldDB" id="A0A6G1Q4Z8"/>
<reference evidence="3" key="2">
    <citation type="submission" date="2019-02" db="EMBL/GenBank/DDBJ databases">
        <title>Opniocepnalus argus Var Kimnra genome.</title>
        <authorList>
            <person name="Zhou C."/>
            <person name="Xiao S."/>
        </authorList>
    </citation>
    <scope>NUCLEOTIDE SEQUENCE [LARGE SCALE GENOMIC DNA]</scope>
</reference>
<evidence type="ECO:0000313" key="2">
    <source>
        <dbReference type="EMBL" id="KAF3697577.1"/>
    </source>
</evidence>
<proteinExistence type="predicted"/>
<evidence type="ECO:0000313" key="3">
    <source>
        <dbReference type="Proteomes" id="UP000503349"/>
    </source>
</evidence>
<feature type="compositionally biased region" description="Basic residues" evidence="1">
    <location>
        <begin position="50"/>
        <end position="60"/>
    </location>
</feature>